<keyword evidence="4" id="KW-1185">Reference proteome</keyword>
<dbReference type="EMBL" id="LT550334">
    <property type="protein sequence ID" value="SAL95467.1"/>
    <property type="molecule type" value="Genomic_DNA"/>
</dbReference>
<evidence type="ECO:0000256" key="1">
    <source>
        <dbReference type="SAM" id="MobiDB-lite"/>
    </source>
</evidence>
<feature type="compositionally biased region" description="Basic residues" evidence="1">
    <location>
        <begin position="112"/>
        <end position="121"/>
    </location>
</feature>
<dbReference type="OrthoDB" id="2246061at2759"/>
<name>A0A168KU68_ABSGL</name>
<feature type="compositionally biased region" description="Acidic residues" evidence="1">
    <location>
        <begin position="124"/>
        <end position="143"/>
    </location>
</feature>
<gene>
    <name evidence="3" type="primary">ABSGL_00796.1 scaffold 958</name>
</gene>
<organism evidence="3">
    <name type="scientific">Absidia glauca</name>
    <name type="common">Pin mould</name>
    <dbReference type="NCBI Taxonomy" id="4829"/>
    <lineage>
        <taxon>Eukaryota</taxon>
        <taxon>Fungi</taxon>
        <taxon>Fungi incertae sedis</taxon>
        <taxon>Mucoromycota</taxon>
        <taxon>Mucoromycotina</taxon>
        <taxon>Mucoromycetes</taxon>
        <taxon>Mucorales</taxon>
        <taxon>Cunninghamellaceae</taxon>
        <taxon>Absidia</taxon>
    </lineage>
</organism>
<dbReference type="AlphaFoldDB" id="A0A168KU68"/>
<feature type="chain" id="PRO_5007898600" evidence="2">
    <location>
        <begin position="19"/>
        <end position="247"/>
    </location>
</feature>
<reference evidence="3" key="1">
    <citation type="submission" date="2016-04" db="EMBL/GenBank/DDBJ databases">
        <authorList>
            <person name="Evans L.H."/>
            <person name="Alamgir A."/>
            <person name="Owens N."/>
            <person name="Weber N.D."/>
            <person name="Virtaneva K."/>
            <person name="Barbian K."/>
            <person name="Babar A."/>
            <person name="Rosenke K."/>
        </authorList>
    </citation>
    <scope>NUCLEOTIDE SEQUENCE [LARGE SCALE GENOMIC DNA]</scope>
    <source>
        <strain evidence="3">CBS 101.48</strain>
    </source>
</reference>
<evidence type="ECO:0000313" key="3">
    <source>
        <dbReference type="EMBL" id="SAL95467.1"/>
    </source>
</evidence>
<dbReference type="InParanoid" id="A0A168KU68"/>
<keyword evidence="2" id="KW-0732">Signal</keyword>
<evidence type="ECO:0000256" key="2">
    <source>
        <dbReference type="SAM" id="SignalP"/>
    </source>
</evidence>
<evidence type="ECO:0000313" key="4">
    <source>
        <dbReference type="Proteomes" id="UP000078561"/>
    </source>
</evidence>
<dbReference type="STRING" id="4829.A0A168KU68"/>
<feature type="signal peptide" evidence="2">
    <location>
        <begin position="1"/>
        <end position="18"/>
    </location>
</feature>
<dbReference type="OMA" id="NRNLNFM"/>
<dbReference type="Proteomes" id="UP000078561">
    <property type="component" value="Unassembled WGS sequence"/>
</dbReference>
<sequence length="247" mass="28500">MYLLYPLVFTLVLSYSWASPIQHNHRQKGNSNPAKDLDTIDVATLSSSLGEYYEEITDQVMISFSRQLISDPANTHISRSLEQQVHFLHSNLIASIQPLVDSNLPWVISPPKKKEHAKKRSLGTDDDDDDDDEEDEEDDDDDESAHHQKKKKEPIPIWSIPLKKDLQVLNRRISTQLGKIIHANQTAYTMMLQAHISRPHQVALSRSQPHPWEWLAKKLMTIETTLNTEFNKRIQDVVQCIMEDFLI</sequence>
<proteinExistence type="predicted"/>
<accession>A0A168KU68</accession>
<protein>
    <submittedName>
        <fullName evidence="3">Uncharacterized protein</fullName>
    </submittedName>
</protein>
<feature type="region of interest" description="Disordered" evidence="1">
    <location>
        <begin position="112"/>
        <end position="152"/>
    </location>
</feature>